<proteinExistence type="predicted"/>
<keyword evidence="1" id="KW-0472">Membrane</keyword>
<keyword evidence="1" id="KW-0812">Transmembrane</keyword>
<dbReference type="RefSeq" id="WP_212324864.1">
    <property type="nucleotide sequence ID" value="NZ_AP024463.1"/>
</dbReference>
<keyword evidence="1" id="KW-1133">Transmembrane helix</keyword>
<dbReference type="Proteomes" id="UP000678513">
    <property type="component" value="Chromosome"/>
</dbReference>
<dbReference type="InterPro" id="IPR021517">
    <property type="entry name" value="DUF3180"/>
</dbReference>
<gene>
    <name evidence="2" type="ORF">J5A65_02445</name>
</gene>
<evidence type="ECO:0000256" key="1">
    <source>
        <dbReference type="SAM" id="Phobius"/>
    </source>
</evidence>
<accession>A0ABX7Y6Z7</accession>
<keyword evidence="3" id="KW-1185">Reference proteome</keyword>
<reference evidence="2 3" key="1">
    <citation type="submission" date="2021-03" db="EMBL/GenBank/DDBJ databases">
        <title>Human Oral Microbial Genomes.</title>
        <authorList>
            <person name="Johnston C.D."/>
            <person name="Chen T."/>
            <person name="Dewhirst F.E."/>
        </authorList>
    </citation>
    <scope>NUCLEOTIDE SEQUENCE [LARGE SCALE GENOMIC DNA]</scope>
    <source>
        <strain evidence="2 3">DSMZ 100122</strain>
    </source>
</reference>
<feature type="transmembrane region" description="Helical" evidence="1">
    <location>
        <begin position="120"/>
        <end position="140"/>
    </location>
</feature>
<dbReference type="Pfam" id="PF11377">
    <property type="entry name" value="DUF3180"/>
    <property type="match status" value="1"/>
</dbReference>
<feature type="transmembrane region" description="Helical" evidence="1">
    <location>
        <begin position="45"/>
        <end position="64"/>
    </location>
</feature>
<name>A0ABX7Y6Z7_9ACTN</name>
<feature type="transmembrane region" description="Helical" evidence="1">
    <location>
        <begin position="84"/>
        <end position="108"/>
    </location>
</feature>
<evidence type="ECO:0000313" key="3">
    <source>
        <dbReference type="Proteomes" id="UP000678513"/>
    </source>
</evidence>
<evidence type="ECO:0000313" key="2">
    <source>
        <dbReference type="EMBL" id="QUC08628.1"/>
    </source>
</evidence>
<dbReference type="EMBL" id="CP072384">
    <property type="protein sequence ID" value="QUC08628.1"/>
    <property type="molecule type" value="Genomic_DNA"/>
</dbReference>
<organism evidence="2 3">
    <name type="scientific">Arachnia rubra</name>
    <dbReference type="NCBI Taxonomy" id="1547448"/>
    <lineage>
        <taxon>Bacteria</taxon>
        <taxon>Bacillati</taxon>
        <taxon>Actinomycetota</taxon>
        <taxon>Actinomycetes</taxon>
        <taxon>Propionibacteriales</taxon>
        <taxon>Propionibacteriaceae</taxon>
        <taxon>Arachnia</taxon>
    </lineage>
</organism>
<protein>
    <submittedName>
        <fullName evidence="2">DUF3180 domain-containing protein</fullName>
    </submittedName>
</protein>
<sequence length="165" mass="17501">MTRRPGLAPTTGRQIVVAALAGAVVGWMILGVFDLLNVFPPVVPWTVPALLLLLAASAFIYARALPKRLEQRRVPSEEAVRAMVMAKSLIMTGALLAGGHAVYVGRWLSLMAAELPAARVWNGTATIVTAAICVLAGWLLERACMIDGDGDDTEPGEEREAPEAA</sequence>
<feature type="transmembrane region" description="Helical" evidence="1">
    <location>
        <begin position="12"/>
        <end position="33"/>
    </location>
</feature>